<feature type="compositionally biased region" description="Basic and acidic residues" evidence="1">
    <location>
        <begin position="1"/>
        <end position="25"/>
    </location>
</feature>
<reference evidence="4 5" key="1">
    <citation type="submission" date="2019-02" db="EMBL/GenBank/DDBJ databases">
        <title>Genome sequencing of the rare red list fungi Hericium alpestre (H. flagellum).</title>
        <authorList>
            <person name="Buettner E."/>
            <person name="Kellner H."/>
        </authorList>
    </citation>
    <scope>NUCLEOTIDE SEQUENCE [LARGE SCALE GENOMIC DNA]</scope>
    <source>
        <strain evidence="4 5">DSM 108284</strain>
    </source>
</reference>
<dbReference type="EMBL" id="SFCI01000413">
    <property type="protein sequence ID" value="TFY79950.1"/>
    <property type="molecule type" value="Genomic_DNA"/>
</dbReference>
<evidence type="ECO:0000313" key="5">
    <source>
        <dbReference type="Proteomes" id="UP000298061"/>
    </source>
</evidence>
<sequence length="827" mass="92259">MQGIPDLEKQEHVSSVADEKSKEKLLSSASGVNHGTTGSPAGDANHEESHVNKAKDYDERAGNLWSVYVQEAESHDRALIETWKDDMEGIIIFAGLYSASLTAFLVESYQNLQPNPMEQAAYSLNQSVALLEQISQQLGPNGNQIPISMPEPPPPFAPQASDVRINVFRFMSLVFSLAAALAATIVQQQYLYEGAVEWRMAVVVDDVPALIHVSLFLFFIGLSDFLFTINPVVAVMTILMIAFCGALYIWSMIAPVVYAHSPYQSPTSGMFWWLVQTFRGRRHSDRSTYGEKRLVSTNMTDGRVELAMDESDERKKRDARAICWVIDNLTEDSELEPFVAGIPGSDWGKDVWATVAQSQTLLTKSSEDLPGYPSDDVTSFTHHDTVYDLSGRMTRLLKTCTDSGILTELARRKRARACIDAALSLVLSMNGMNGEWEWFADGETMAQALVYLGGIEKINFWANPPAEFDGAFAARWTCMAVMATRKMLQQQNVRDVADIVVRRLAEVSGEQRPPDEVAAKTAGIIDKYVKKAWYAAKSLHERLAEESEPEKMEELLTKVMADGKEDLAALDYSWNVLGWAEDVDHSIMELVDIIMESTGNILLHLPGAAMEWPVDRRKVPDGLDDINQRWLMPQLLPPQLLTQRLWLCSWSLTLSASGWGSGPVQPATLVELSAPELQVPQLQKLMNNTDALYRNQLSRIQDLRDGALVYTLELFVTAVRTSRYAPPEARPIYVSTLRTITADWEKHRNCLGTQKCLVALLRDILPTGEKQVDVVPTFIIDEVLNLARNLLSGNSADTHVMEAVTLINDYQLLYPNEAALEALQALR</sequence>
<keyword evidence="2" id="KW-0812">Transmembrane</keyword>
<feature type="region of interest" description="Disordered" evidence="1">
    <location>
        <begin position="1"/>
        <end position="51"/>
    </location>
</feature>
<feature type="transmembrane region" description="Helical" evidence="2">
    <location>
        <begin position="207"/>
        <end position="227"/>
    </location>
</feature>
<evidence type="ECO:0000259" key="3">
    <source>
        <dbReference type="Pfam" id="PF20153"/>
    </source>
</evidence>
<organism evidence="4 5">
    <name type="scientific">Hericium alpestre</name>
    <dbReference type="NCBI Taxonomy" id="135208"/>
    <lineage>
        <taxon>Eukaryota</taxon>
        <taxon>Fungi</taxon>
        <taxon>Dikarya</taxon>
        <taxon>Basidiomycota</taxon>
        <taxon>Agaricomycotina</taxon>
        <taxon>Agaricomycetes</taxon>
        <taxon>Russulales</taxon>
        <taxon>Hericiaceae</taxon>
        <taxon>Hericium</taxon>
    </lineage>
</organism>
<accession>A0A4Z0A0J5</accession>
<dbReference type="InterPro" id="IPR045338">
    <property type="entry name" value="DUF6535"/>
</dbReference>
<dbReference type="STRING" id="135208.A0A4Z0A0J5"/>
<dbReference type="Proteomes" id="UP000298061">
    <property type="component" value="Unassembled WGS sequence"/>
</dbReference>
<evidence type="ECO:0000313" key="4">
    <source>
        <dbReference type="EMBL" id="TFY79950.1"/>
    </source>
</evidence>
<evidence type="ECO:0000256" key="2">
    <source>
        <dbReference type="SAM" id="Phobius"/>
    </source>
</evidence>
<feature type="compositionally biased region" description="Polar residues" evidence="1">
    <location>
        <begin position="29"/>
        <end position="39"/>
    </location>
</feature>
<gene>
    <name evidence="4" type="ORF">EWM64_g4057</name>
</gene>
<feature type="transmembrane region" description="Helical" evidence="2">
    <location>
        <begin position="167"/>
        <end position="187"/>
    </location>
</feature>
<feature type="transmembrane region" description="Helical" evidence="2">
    <location>
        <begin position="234"/>
        <end position="258"/>
    </location>
</feature>
<protein>
    <recommendedName>
        <fullName evidence="3">DUF6535 domain-containing protein</fullName>
    </recommendedName>
</protein>
<dbReference type="AlphaFoldDB" id="A0A4Z0A0J5"/>
<keyword evidence="5" id="KW-1185">Reference proteome</keyword>
<comment type="caution">
    <text evidence="4">The sequence shown here is derived from an EMBL/GenBank/DDBJ whole genome shotgun (WGS) entry which is preliminary data.</text>
</comment>
<keyword evidence="2" id="KW-0472">Membrane</keyword>
<feature type="domain" description="DUF6535" evidence="3">
    <location>
        <begin position="65"/>
        <end position="189"/>
    </location>
</feature>
<proteinExistence type="predicted"/>
<evidence type="ECO:0000256" key="1">
    <source>
        <dbReference type="SAM" id="MobiDB-lite"/>
    </source>
</evidence>
<name>A0A4Z0A0J5_9AGAM</name>
<dbReference type="Pfam" id="PF20153">
    <property type="entry name" value="DUF6535"/>
    <property type="match status" value="1"/>
</dbReference>
<dbReference type="OrthoDB" id="3219854at2759"/>
<keyword evidence="2" id="KW-1133">Transmembrane helix</keyword>